<evidence type="ECO:0000313" key="10">
    <source>
        <dbReference type="Proteomes" id="UP000006057"/>
    </source>
</evidence>
<dbReference type="GO" id="GO:0016491">
    <property type="term" value="F:oxidoreductase activity"/>
    <property type="evidence" value="ECO:0007669"/>
    <property type="project" value="UniProtKB-KW"/>
</dbReference>
<evidence type="ECO:0000256" key="4">
    <source>
        <dbReference type="ARBA" id="ARBA00022448"/>
    </source>
</evidence>
<dbReference type="NCBIfam" id="TIGR02194">
    <property type="entry name" value="GlrX_NrdH"/>
    <property type="match status" value="1"/>
</dbReference>
<evidence type="ECO:0000256" key="3">
    <source>
        <dbReference type="ARBA" id="ARBA00017945"/>
    </source>
</evidence>
<dbReference type="Gene3D" id="3.40.30.10">
    <property type="entry name" value="Glutaredoxin"/>
    <property type="match status" value="1"/>
</dbReference>
<protein>
    <recommendedName>
        <fullName evidence="3">Glutaredoxin-like protein NrdH</fullName>
    </recommendedName>
</protein>
<evidence type="ECO:0000256" key="7">
    <source>
        <dbReference type="ARBA" id="ARBA00023284"/>
    </source>
</evidence>
<accession>I4BSA9</accession>
<evidence type="ECO:0000313" key="9">
    <source>
        <dbReference type="EMBL" id="AFM20166.1"/>
    </source>
</evidence>
<keyword evidence="6" id="KW-1015">Disulfide bond</keyword>
<dbReference type="RefSeq" id="WP_014805455.1">
    <property type="nucleotide sequence ID" value="NC_018022.1"/>
</dbReference>
<evidence type="ECO:0000259" key="8">
    <source>
        <dbReference type="Pfam" id="PF00462"/>
    </source>
</evidence>
<reference evidence="9 10" key="1">
    <citation type="submission" date="2012-06" db="EMBL/GenBank/DDBJ databases">
        <title>Complete sequence of plasmid 1 of Mycobacterium chubuense NBB4.</title>
        <authorList>
            <consortium name="US DOE Joint Genome Institute"/>
            <person name="Lucas S."/>
            <person name="Han J."/>
            <person name="Lapidus A."/>
            <person name="Cheng J.-F."/>
            <person name="Goodwin L."/>
            <person name="Pitluck S."/>
            <person name="Peters L."/>
            <person name="Mikhailova N."/>
            <person name="Teshima H."/>
            <person name="Detter J.C."/>
            <person name="Han C."/>
            <person name="Tapia R."/>
            <person name="Land M."/>
            <person name="Hauser L."/>
            <person name="Kyrpides N."/>
            <person name="Ivanova N."/>
            <person name="Pagani I."/>
            <person name="Mattes T."/>
            <person name="Holmes A."/>
            <person name="Rutledge P."/>
            <person name="Paulsen I."/>
            <person name="Coleman N."/>
            <person name="Woyke T."/>
        </authorList>
    </citation>
    <scope>NUCLEOTIDE SEQUENCE [LARGE SCALE GENOMIC DNA]</scope>
    <source>
        <strain evidence="9 10">NBB4</strain>
        <plasmid evidence="9 10">pMYCCH.01</plasmid>
    </source>
</reference>
<keyword evidence="4" id="KW-0813">Transport</keyword>
<gene>
    <name evidence="9" type="ordered locus">Mycch_5499</name>
</gene>
<dbReference type="PATRIC" id="fig|710421.3.peg.5484"/>
<dbReference type="KEGG" id="mcb:Mycch_5499"/>
<dbReference type="GO" id="GO:0045454">
    <property type="term" value="P:cell redox homeostasis"/>
    <property type="evidence" value="ECO:0007669"/>
    <property type="project" value="InterPro"/>
</dbReference>
<keyword evidence="5" id="KW-0249">Electron transport</keyword>
<keyword evidence="9" id="KW-0560">Oxidoreductase</keyword>
<dbReference type="GO" id="GO:0009055">
    <property type="term" value="F:electron transfer activity"/>
    <property type="evidence" value="ECO:0007669"/>
    <property type="project" value="TreeGrafter"/>
</dbReference>
<dbReference type="InterPro" id="IPR011909">
    <property type="entry name" value="GlrX_NrdH"/>
</dbReference>
<dbReference type="InterPro" id="IPR002109">
    <property type="entry name" value="Glutaredoxin"/>
</dbReference>
<proteinExistence type="inferred from homology"/>
<geneLocation type="plasmid" evidence="9 10">
    <name>pMYCCH.01</name>
</geneLocation>
<dbReference type="SUPFAM" id="SSF52833">
    <property type="entry name" value="Thioredoxin-like"/>
    <property type="match status" value="1"/>
</dbReference>
<dbReference type="OrthoDB" id="8545217at2"/>
<dbReference type="Pfam" id="PF00462">
    <property type="entry name" value="Glutaredoxin"/>
    <property type="match status" value="1"/>
</dbReference>
<dbReference type="AlphaFoldDB" id="I4BSA9"/>
<dbReference type="PROSITE" id="PS51354">
    <property type="entry name" value="GLUTAREDOXIN_2"/>
    <property type="match status" value="1"/>
</dbReference>
<feature type="domain" description="Glutaredoxin" evidence="8">
    <location>
        <begin position="7"/>
        <end position="65"/>
    </location>
</feature>
<evidence type="ECO:0000256" key="6">
    <source>
        <dbReference type="ARBA" id="ARBA00023157"/>
    </source>
</evidence>
<evidence type="ECO:0000256" key="1">
    <source>
        <dbReference type="ARBA" id="ARBA00002292"/>
    </source>
</evidence>
<comment type="similarity">
    <text evidence="2">Belongs to the glutaredoxin family.</text>
</comment>
<name>I4BSA9_MYCCN</name>
<dbReference type="InterPro" id="IPR051548">
    <property type="entry name" value="Grx-like_ET"/>
</dbReference>
<dbReference type="Proteomes" id="UP000006057">
    <property type="component" value="Plasmid pMYCCH.01"/>
</dbReference>
<keyword evidence="7" id="KW-0676">Redox-active center</keyword>
<dbReference type="PANTHER" id="PTHR34386">
    <property type="entry name" value="GLUTAREDOXIN"/>
    <property type="match status" value="1"/>
</dbReference>
<evidence type="ECO:0000256" key="5">
    <source>
        <dbReference type="ARBA" id="ARBA00022982"/>
    </source>
</evidence>
<organism evidence="9 10">
    <name type="scientific">Mycolicibacterium chubuense (strain NBB4)</name>
    <name type="common">Mycobacterium chubuense</name>
    <dbReference type="NCBI Taxonomy" id="710421"/>
    <lineage>
        <taxon>Bacteria</taxon>
        <taxon>Bacillati</taxon>
        <taxon>Actinomycetota</taxon>
        <taxon>Actinomycetes</taxon>
        <taxon>Mycobacteriales</taxon>
        <taxon>Mycobacteriaceae</taxon>
        <taxon>Mycolicibacterium</taxon>
    </lineage>
</organism>
<dbReference type="HOGENOM" id="CLU_026126_9_0_11"/>
<dbReference type="EMBL" id="CP003054">
    <property type="protein sequence ID" value="AFM20166.1"/>
    <property type="molecule type" value="Genomic_DNA"/>
</dbReference>
<evidence type="ECO:0000256" key="2">
    <source>
        <dbReference type="ARBA" id="ARBA00007787"/>
    </source>
</evidence>
<dbReference type="CDD" id="cd02976">
    <property type="entry name" value="NrdH"/>
    <property type="match status" value="1"/>
</dbReference>
<sequence>MSTTATVTVYTKPACVQCNATYKALDKEGVDYATVDITTDPEARDYVMALGYLQAPVVVAGDAHWSGFRPDRIKALAAATAA</sequence>
<dbReference type="InterPro" id="IPR036249">
    <property type="entry name" value="Thioredoxin-like_sf"/>
</dbReference>
<keyword evidence="9" id="KW-0614">Plasmid</keyword>
<dbReference type="PANTHER" id="PTHR34386:SF1">
    <property type="entry name" value="GLUTAREDOXIN-LIKE PROTEIN NRDH"/>
    <property type="match status" value="1"/>
</dbReference>
<keyword evidence="10" id="KW-1185">Reference proteome</keyword>
<comment type="function">
    <text evidence="1">Electron transport system for the ribonucleotide reductase system NrdEF.</text>
</comment>